<dbReference type="Proteomes" id="UP000887226">
    <property type="component" value="Unassembled WGS sequence"/>
</dbReference>
<evidence type="ECO:0000313" key="5">
    <source>
        <dbReference type="Proteomes" id="UP000887226"/>
    </source>
</evidence>
<dbReference type="CDD" id="cd03062">
    <property type="entry name" value="TRX_Fd_Sucrase"/>
    <property type="match status" value="1"/>
</dbReference>
<dbReference type="EMBL" id="MU253808">
    <property type="protein sequence ID" value="KAG9246338.1"/>
    <property type="molecule type" value="Genomic_DNA"/>
</dbReference>
<protein>
    <recommendedName>
        <fullName evidence="2">Altered inheritance of mitochondria protein 32</fullName>
    </recommendedName>
</protein>
<feature type="region of interest" description="Disordered" evidence="3">
    <location>
        <begin position="26"/>
        <end position="47"/>
    </location>
</feature>
<accession>A0A9P7Z662</accession>
<proteinExistence type="inferred from homology"/>
<sequence>MFLLPLSRRVSRPLNSIASQYISNTTTSPFPTTSSCPSPPCQCSETPEMPEGFPIDYSKPLNGTMAAYAEQIVICTGRDDWDSRIERENEGDNLAADLKALVGPKGPYHDPYNPISILNSSFPKKLPSTKELYTSTYLLPSFKYVPFVLRNIVSKPTVGDPEICPVPEVTLKALATQYLLPKGQPSRDTEVSSEQKPDTLQDDRSVTNSDAYFAEANDVKHILVLVCGHGGRDIRCGILGPLLRNEFSKVLEANGIRVPTTPPSMQLDNDRDPRKYQEFSKEQLPAIIGEEDNDVIKTARVGLISHIGGHKFAGNIIVYIPPGMKKAGGEDHELAGCGIWYGRVEPKHVDGIVKETVLGGRVIQDMFRGGIRKSGEILRI</sequence>
<comment type="caution">
    <text evidence="4">The sequence shown here is derived from an EMBL/GenBank/DDBJ whole genome shotgun (WGS) entry which is preliminary data.</text>
</comment>
<gene>
    <name evidence="4" type="ORF">BJ878DRAFT_456466</name>
</gene>
<name>A0A9P7Z662_9HELO</name>
<dbReference type="Pfam" id="PF06999">
    <property type="entry name" value="Suc_Fer-like"/>
    <property type="match status" value="1"/>
</dbReference>
<feature type="region of interest" description="Disordered" evidence="3">
    <location>
        <begin position="182"/>
        <end position="206"/>
    </location>
</feature>
<reference evidence="4" key="1">
    <citation type="journal article" date="2021" name="IMA Fungus">
        <title>Genomic characterization of three marine fungi, including Emericellopsis atlantica sp. nov. with signatures of a generalist lifestyle and marine biomass degradation.</title>
        <authorList>
            <person name="Hagestad O.C."/>
            <person name="Hou L."/>
            <person name="Andersen J.H."/>
            <person name="Hansen E.H."/>
            <person name="Altermark B."/>
            <person name="Li C."/>
            <person name="Kuhnert E."/>
            <person name="Cox R.J."/>
            <person name="Crous P.W."/>
            <person name="Spatafora J.W."/>
            <person name="Lail K."/>
            <person name="Amirebrahimi M."/>
            <person name="Lipzen A."/>
            <person name="Pangilinan J."/>
            <person name="Andreopoulos W."/>
            <person name="Hayes R.D."/>
            <person name="Ng V."/>
            <person name="Grigoriev I.V."/>
            <person name="Jackson S.A."/>
            <person name="Sutton T.D.S."/>
            <person name="Dobson A.D.W."/>
            <person name="Rama T."/>
        </authorList>
    </citation>
    <scope>NUCLEOTIDE SEQUENCE</scope>
    <source>
        <strain evidence="4">TRa3180A</strain>
    </source>
</reference>
<keyword evidence="5" id="KW-1185">Reference proteome</keyword>
<dbReference type="AlphaFoldDB" id="A0A9P7Z662"/>
<evidence type="ECO:0000313" key="4">
    <source>
        <dbReference type="EMBL" id="KAG9246338.1"/>
    </source>
</evidence>
<dbReference type="OrthoDB" id="10253744at2759"/>
<feature type="compositionally biased region" description="Basic and acidic residues" evidence="3">
    <location>
        <begin position="185"/>
        <end position="205"/>
    </location>
</feature>
<dbReference type="InterPro" id="IPR009737">
    <property type="entry name" value="Aim32/Apd1-like"/>
</dbReference>
<organism evidence="4 5">
    <name type="scientific">Calycina marina</name>
    <dbReference type="NCBI Taxonomy" id="1763456"/>
    <lineage>
        <taxon>Eukaryota</taxon>
        <taxon>Fungi</taxon>
        <taxon>Dikarya</taxon>
        <taxon>Ascomycota</taxon>
        <taxon>Pezizomycotina</taxon>
        <taxon>Leotiomycetes</taxon>
        <taxon>Helotiales</taxon>
        <taxon>Pezizellaceae</taxon>
        <taxon>Calycina</taxon>
    </lineage>
</organism>
<evidence type="ECO:0000256" key="1">
    <source>
        <dbReference type="ARBA" id="ARBA00038208"/>
    </source>
</evidence>
<evidence type="ECO:0000256" key="2">
    <source>
        <dbReference type="ARBA" id="ARBA00040895"/>
    </source>
</evidence>
<dbReference type="PANTHER" id="PTHR31902">
    <property type="entry name" value="ACTIN PATCHES DISTAL PROTEIN 1"/>
    <property type="match status" value="1"/>
</dbReference>
<evidence type="ECO:0000256" key="3">
    <source>
        <dbReference type="SAM" id="MobiDB-lite"/>
    </source>
</evidence>
<dbReference type="SUPFAM" id="SSF52833">
    <property type="entry name" value="Thioredoxin-like"/>
    <property type="match status" value="1"/>
</dbReference>
<dbReference type="Gene3D" id="3.40.30.10">
    <property type="entry name" value="Glutaredoxin"/>
    <property type="match status" value="1"/>
</dbReference>
<comment type="similarity">
    <text evidence="1">Belongs to the AIM32 family.</text>
</comment>
<dbReference type="InterPro" id="IPR036249">
    <property type="entry name" value="Thioredoxin-like_sf"/>
</dbReference>
<dbReference type="PANTHER" id="PTHR31902:SF7">
    <property type="entry name" value="ALTERED INHERITANCE OF MITOCHONDRIA PROTEIN 32"/>
    <property type="match status" value="1"/>
</dbReference>